<dbReference type="EMBL" id="JAHQIW010000121">
    <property type="protein sequence ID" value="KAJ1346180.1"/>
    <property type="molecule type" value="Genomic_DNA"/>
</dbReference>
<protein>
    <submittedName>
        <fullName evidence="1">Uncharacterized protein</fullName>
    </submittedName>
</protein>
<keyword evidence="2" id="KW-1185">Reference proteome</keyword>
<proteinExistence type="predicted"/>
<name>A0AAD5QFX5_PARTN</name>
<reference evidence="1" key="1">
    <citation type="submission" date="2021-06" db="EMBL/GenBank/DDBJ databases">
        <title>Parelaphostrongylus tenuis whole genome reference sequence.</title>
        <authorList>
            <person name="Garwood T.J."/>
            <person name="Larsen P.A."/>
            <person name="Fountain-Jones N.M."/>
            <person name="Garbe J.R."/>
            <person name="Macchietto M.G."/>
            <person name="Kania S.A."/>
            <person name="Gerhold R.W."/>
            <person name="Richards J.E."/>
            <person name="Wolf T.M."/>
        </authorList>
    </citation>
    <scope>NUCLEOTIDE SEQUENCE</scope>
    <source>
        <strain evidence="1">MNPRO001-30</strain>
        <tissue evidence="1">Meninges</tissue>
    </source>
</reference>
<evidence type="ECO:0000313" key="2">
    <source>
        <dbReference type="Proteomes" id="UP001196413"/>
    </source>
</evidence>
<evidence type="ECO:0000313" key="1">
    <source>
        <dbReference type="EMBL" id="KAJ1346180.1"/>
    </source>
</evidence>
<comment type="caution">
    <text evidence="1">The sequence shown here is derived from an EMBL/GenBank/DDBJ whole genome shotgun (WGS) entry which is preliminary data.</text>
</comment>
<dbReference type="AlphaFoldDB" id="A0AAD5QFX5"/>
<dbReference type="Proteomes" id="UP001196413">
    <property type="component" value="Unassembled WGS sequence"/>
</dbReference>
<gene>
    <name evidence="1" type="ORF">KIN20_000906</name>
</gene>
<organism evidence="1 2">
    <name type="scientific">Parelaphostrongylus tenuis</name>
    <name type="common">Meningeal worm</name>
    <dbReference type="NCBI Taxonomy" id="148309"/>
    <lineage>
        <taxon>Eukaryota</taxon>
        <taxon>Metazoa</taxon>
        <taxon>Ecdysozoa</taxon>
        <taxon>Nematoda</taxon>
        <taxon>Chromadorea</taxon>
        <taxon>Rhabditida</taxon>
        <taxon>Rhabditina</taxon>
        <taxon>Rhabditomorpha</taxon>
        <taxon>Strongyloidea</taxon>
        <taxon>Metastrongylidae</taxon>
        <taxon>Parelaphostrongylus</taxon>
    </lineage>
</organism>
<sequence length="56" mass="6631">MALFRGNSDLLDMIKTPLLSFYRADVPRNQLFYLTQLNKIPQMDNFFRPNSVLPRL</sequence>
<accession>A0AAD5QFX5</accession>